<dbReference type="STRING" id="1423740.FC36_GL000830"/>
<keyword evidence="6 8" id="KW-0275">Fatty acid biosynthesis</keyword>
<dbReference type="SUPFAM" id="SSF51230">
    <property type="entry name" value="Single hybrid motif"/>
    <property type="match status" value="1"/>
</dbReference>
<dbReference type="Gene3D" id="2.40.50.100">
    <property type="match status" value="1"/>
</dbReference>
<evidence type="ECO:0000256" key="4">
    <source>
        <dbReference type="ARBA" id="ARBA00022832"/>
    </source>
</evidence>
<dbReference type="GO" id="GO:0006633">
    <property type="term" value="P:fatty acid biosynthetic process"/>
    <property type="evidence" value="ECO:0007669"/>
    <property type="project" value="UniProtKB-UniPathway"/>
</dbReference>
<dbReference type="InterPro" id="IPR050709">
    <property type="entry name" value="Biotin_Carboxyl_Carrier/Decarb"/>
</dbReference>
<feature type="domain" description="Lipoyl-binding" evidence="9">
    <location>
        <begin position="73"/>
        <end position="149"/>
    </location>
</feature>
<dbReference type="PANTHER" id="PTHR45266:SF3">
    <property type="entry name" value="OXALOACETATE DECARBOXYLASE ALPHA CHAIN"/>
    <property type="match status" value="1"/>
</dbReference>
<evidence type="ECO:0000256" key="6">
    <source>
        <dbReference type="ARBA" id="ARBA00023160"/>
    </source>
</evidence>
<dbReference type="Proteomes" id="UP000051048">
    <property type="component" value="Unassembled WGS sequence"/>
</dbReference>
<dbReference type="PATRIC" id="fig|1423740.3.peg.880"/>
<dbReference type="PRINTS" id="PR01071">
    <property type="entry name" value="ACOABIOTINCC"/>
</dbReference>
<dbReference type="InterPro" id="IPR011053">
    <property type="entry name" value="Single_hybrid_motif"/>
</dbReference>
<evidence type="ECO:0000256" key="3">
    <source>
        <dbReference type="ARBA" id="ARBA00022516"/>
    </source>
</evidence>
<evidence type="ECO:0000256" key="8">
    <source>
        <dbReference type="RuleBase" id="RU364072"/>
    </source>
</evidence>
<dbReference type="EMBL" id="AZFH01000017">
    <property type="protein sequence ID" value="KRL82857.1"/>
    <property type="molecule type" value="Genomic_DNA"/>
</dbReference>
<comment type="pathway">
    <text evidence="1 8">Lipid metabolism; fatty acid biosynthesis.</text>
</comment>
<dbReference type="PROSITE" id="PS00188">
    <property type="entry name" value="BIOTIN"/>
    <property type="match status" value="1"/>
</dbReference>
<gene>
    <name evidence="10" type="ORF">FC36_GL000830</name>
</gene>
<evidence type="ECO:0000256" key="5">
    <source>
        <dbReference type="ARBA" id="ARBA00023098"/>
    </source>
</evidence>
<evidence type="ECO:0000256" key="7">
    <source>
        <dbReference type="ARBA" id="ARBA00023267"/>
    </source>
</evidence>
<organism evidence="10 11">
    <name type="scientific">Ligilactobacillus equi DSM 15833 = JCM 10991</name>
    <dbReference type="NCBI Taxonomy" id="1423740"/>
    <lineage>
        <taxon>Bacteria</taxon>
        <taxon>Bacillati</taxon>
        <taxon>Bacillota</taxon>
        <taxon>Bacilli</taxon>
        <taxon>Lactobacillales</taxon>
        <taxon>Lactobacillaceae</taxon>
        <taxon>Ligilactobacillus</taxon>
    </lineage>
</organism>
<dbReference type="InterPro" id="IPR001249">
    <property type="entry name" value="AcCoA_biotinCC"/>
</dbReference>
<dbReference type="CDD" id="cd06850">
    <property type="entry name" value="biotinyl_domain"/>
    <property type="match status" value="1"/>
</dbReference>
<dbReference type="InterPro" id="IPR001882">
    <property type="entry name" value="Biotin_BS"/>
</dbReference>
<dbReference type="NCBIfam" id="TIGR00531">
    <property type="entry name" value="BCCP"/>
    <property type="match status" value="1"/>
</dbReference>
<dbReference type="FunFam" id="2.40.50.100:FF:000003">
    <property type="entry name" value="Acetyl-CoA carboxylase biotin carboxyl carrier protein"/>
    <property type="match status" value="1"/>
</dbReference>
<proteinExistence type="predicted"/>
<reference evidence="10 11" key="1">
    <citation type="journal article" date="2015" name="Genome Announc.">
        <title>Expanding the biotechnology potential of lactobacilli through comparative genomics of 213 strains and associated genera.</title>
        <authorList>
            <person name="Sun Z."/>
            <person name="Harris H.M."/>
            <person name="McCann A."/>
            <person name="Guo C."/>
            <person name="Argimon S."/>
            <person name="Zhang W."/>
            <person name="Yang X."/>
            <person name="Jeffery I.B."/>
            <person name="Cooney J.C."/>
            <person name="Kagawa T.F."/>
            <person name="Liu W."/>
            <person name="Song Y."/>
            <person name="Salvetti E."/>
            <person name="Wrobel A."/>
            <person name="Rasinkangas P."/>
            <person name="Parkhill J."/>
            <person name="Rea M.C."/>
            <person name="O'Sullivan O."/>
            <person name="Ritari J."/>
            <person name="Douillard F.P."/>
            <person name="Paul Ross R."/>
            <person name="Yang R."/>
            <person name="Briner A.E."/>
            <person name="Felis G.E."/>
            <person name="de Vos W.M."/>
            <person name="Barrangou R."/>
            <person name="Klaenhammer T.R."/>
            <person name="Caufield P.W."/>
            <person name="Cui Y."/>
            <person name="Zhang H."/>
            <person name="O'Toole P.W."/>
        </authorList>
    </citation>
    <scope>NUCLEOTIDE SEQUENCE [LARGE SCALE GENOMIC DNA]</scope>
    <source>
        <strain evidence="10 11">DSM 15833</strain>
    </source>
</reference>
<evidence type="ECO:0000313" key="11">
    <source>
        <dbReference type="Proteomes" id="UP000051048"/>
    </source>
</evidence>
<comment type="caution">
    <text evidence="10">The sequence shown here is derived from an EMBL/GenBank/DDBJ whole genome shotgun (WGS) entry which is preliminary data.</text>
</comment>
<evidence type="ECO:0000259" key="9">
    <source>
        <dbReference type="PROSITE" id="PS50968"/>
    </source>
</evidence>
<name>A0A0R1TP22_9LACO</name>
<keyword evidence="4 8" id="KW-0276">Fatty acid metabolism</keyword>
<evidence type="ECO:0000313" key="10">
    <source>
        <dbReference type="EMBL" id="KRL82857.1"/>
    </source>
</evidence>
<evidence type="ECO:0000256" key="1">
    <source>
        <dbReference type="ARBA" id="ARBA00005194"/>
    </source>
</evidence>
<comment type="function">
    <text evidence="8">This protein is a component of the acetyl coenzyme A carboxylase complex; first, biotin carboxylase catalyzes the carboxylation of the carrier protein and then the transcarboxylase transfers the carboxyl group to form malonyl-CoA.</text>
</comment>
<keyword evidence="7 8" id="KW-0092">Biotin</keyword>
<dbReference type="AlphaFoldDB" id="A0A0R1TP22"/>
<accession>A0A0R1TP22</accession>
<sequence length="152" mass="16526">MDFAEVKSIMEGFNNSDMRELEITTDGFHLRLSKNENPTPQASLVATPVAEASVPVATPAPAPAEVGKEKVVGTFIKAPMVGSIYLQSKPDRPAYVSVGSRVNKGDVVCIIEAMKMMTEIKSEVSGVIEEVLVENEQLVEFDQPLFRVNTEA</sequence>
<dbReference type="PANTHER" id="PTHR45266">
    <property type="entry name" value="OXALOACETATE DECARBOXYLASE ALPHA CHAIN"/>
    <property type="match status" value="1"/>
</dbReference>
<dbReference type="UniPathway" id="UPA00094"/>
<dbReference type="OrthoDB" id="9811735at2"/>
<dbReference type="GO" id="GO:0009317">
    <property type="term" value="C:acetyl-CoA carboxylase complex"/>
    <property type="evidence" value="ECO:0007669"/>
    <property type="project" value="InterPro"/>
</dbReference>
<dbReference type="RefSeq" id="WP_023860564.1">
    <property type="nucleotide sequence ID" value="NZ_AZFH01000017.1"/>
</dbReference>
<evidence type="ECO:0000256" key="2">
    <source>
        <dbReference type="ARBA" id="ARBA00017562"/>
    </source>
</evidence>
<dbReference type="PROSITE" id="PS50968">
    <property type="entry name" value="BIOTINYL_LIPOYL"/>
    <property type="match status" value="1"/>
</dbReference>
<dbReference type="Pfam" id="PF00364">
    <property type="entry name" value="Biotin_lipoyl"/>
    <property type="match status" value="1"/>
</dbReference>
<keyword evidence="5 8" id="KW-0443">Lipid metabolism</keyword>
<protein>
    <recommendedName>
        <fullName evidence="2 8">Biotin carboxyl carrier protein of acetyl-CoA carboxylase</fullName>
    </recommendedName>
</protein>
<dbReference type="InterPro" id="IPR000089">
    <property type="entry name" value="Biotin_lipoyl"/>
</dbReference>
<dbReference type="GO" id="GO:0003989">
    <property type="term" value="F:acetyl-CoA carboxylase activity"/>
    <property type="evidence" value="ECO:0007669"/>
    <property type="project" value="InterPro"/>
</dbReference>
<keyword evidence="3 8" id="KW-0444">Lipid biosynthesis</keyword>